<evidence type="ECO:0000313" key="2">
    <source>
        <dbReference type="Proteomes" id="UP000660680"/>
    </source>
</evidence>
<dbReference type="Proteomes" id="UP000660680">
    <property type="component" value="Unassembled WGS sequence"/>
</dbReference>
<sequence>MRLARTKTSAAERAQQAAAVIAAAENGEQHVGYLARFAAQVALPYREPAPGTGVWVRRDGDVLLTVTPGGPSPTPARKRRSASPTARCRGYCWRGCPPRAQRDAGIRLLVAKRWDMRWQHIGDPTKRPCSGSKVELSRDFFNHPTPCRWT</sequence>
<dbReference type="RefSeq" id="WP_189210354.1">
    <property type="nucleotide sequence ID" value="NZ_BMRB01000002.1"/>
</dbReference>
<accession>A0A918GBL1</accession>
<comment type="caution">
    <text evidence="1">The sequence shown here is derived from an EMBL/GenBank/DDBJ whole genome shotgun (WGS) entry which is preliminary data.</text>
</comment>
<reference evidence="1" key="2">
    <citation type="submission" date="2020-09" db="EMBL/GenBank/DDBJ databases">
        <authorList>
            <person name="Sun Q."/>
            <person name="Ohkuma M."/>
        </authorList>
    </citation>
    <scope>NUCLEOTIDE SEQUENCE</scope>
    <source>
        <strain evidence="1">JCM 3276</strain>
    </source>
</reference>
<protein>
    <submittedName>
        <fullName evidence="1">Uncharacterized protein</fullName>
    </submittedName>
</protein>
<reference evidence="1" key="1">
    <citation type="journal article" date="2014" name="Int. J. Syst. Evol. Microbiol.">
        <title>Complete genome sequence of Corynebacterium casei LMG S-19264T (=DSM 44701T), isolated from a smear-ripened cheese.</title>
        <authorList>
            <consortium name="US DOE Joint Genome Institute (JGI-PGF)"/>
            <person name="Walter F."/>
            <person name="Albersmeier A."/>
            <person name="Kalinowski J."/>
            <person name="Ruckert C."/>
        </authorList>
    </citation>
    <scope>NUCLEOTIDE SEQUENCE</scope>
    <source>
        <strain evidence="1">JCM 3276</strain>
    </source>
</reference>
<keyword evidence="2" id="KW-1185">Reference proteome</keyword>
<proteinExistence type="predicted"/>
<name>A0A918GBL1_9PSEU</name>
<dbReference type="AlphaFoldDB" id="A0A918GBL1"/>
<gene>
    <name evidence="1" type="ORF">GCM10010171_22380</name>
</gene>
<organism evidence="1 2">
    <name type="scientific">Actinokineospora fastidiosa</name>
    <dbReference type="NCBI Taxonomy" id="1816"/>
    <lineage>
        <taxon>Bacteria</taxon>
        <taxon>Bacillati</taxon>
        <taxon>Actinomycetota</taxon>
        <taxon>Actinomycetes</taxon>
        <taxon>Pseudonocardiales</taxon>
        <taxon>Pseudonocardiaceae</taxon>
        <taxon>Actinokineospora</taxon>
    </lineage>
</organism>
<dbReference type="EMBL" id="BMRB01000002">
    <property type="protein sequence ID" value="GGS28767.1"/>
    <property type="molecule type" value="Genomic_DNA"/>
</dbReference>
<evidence type="ECO:0000313" key="1">
    <source>
        <dbReference type="EMBL" id="GGS28767.1"/>
    </source>
</evidence>